<proteinExistence type="inferred from homology"/>
<dbReference type="PROSITE" id="PS51715">
    <property type="entry name" value="G_GB1_RHD3"/>
    <property type="match status" value="1"/>
</dbReference>
<dbReference type="EMBL" id="UZAH01035797">
    <property type="protein sequence ID" value="VDP42657.1"/>
    <property type="molecule type" value="Genomic_DNA"/>
</dbReference>
<feature type="transmembrane region" description="Helical" evidence="12">
    <location>
        <begin position="423"/>
        <end position="445"/>
    </location>
</feature>
<dbReference type="GO" id="GO:0005525">
    <property type="term" value="F:GTP binding"/>
    <property type="evidence" value="ECO:0007669"/>
    <property type="project" value="UniProtKB-KW"/>
</dbReference>
<accession>A0A183GMZ4</accession>
<dbReference type="Gene3D" id="3.40.50.300">
    <property type="entry name" value="P-loop containing nucleotide triphosphate hydrolases"/>
    <property type="match status" value="1"/>
</dbReference>
<organism evidence="15 16">
    <name type="scientific">Heligmosomoides polygyrus</name>
    <name type="common">Parasitic roundworm</name>
    <dbReference type="NCBI Taxonomy" id="6339"/>
    <lineage>
        <taxon>Eukaryota</taxon>
        <taxon>Metazoa</taxon>
        <taxon>Ecdysozoa</taxon>
        <taxon>Nematoda</taxon>
        <taxon>Chromadorea</taxon>
        <taxon>Rhabditida</taxon>
        <taxon>Rhabditina</taxon>
        <taxon>Rhabditomorpha</taxon>
        <taxon>Strongyloidea</taxon>
        <taxon>Heligmosomidae</taxon>
        <taxon>Heligmosomoides</taxon>
    </lineage>
</organism>
<evidence type="ECO:0000256" key="9">
    <source>
        <dbReference type="ARBA" id="ARBA00023136"/>
    </source>
</evidence>
<evidence type="ECO:0000256" key="10">
    <source>
        <dbReference type="ARBA" id="ARBA00049117"/>
    </source>
</evidence>
<dbReference type="Proteomes" id="UP000050761">
    <property type="component" value="Unassembled WGS sequence"/>
</dbReference>
<evidence type="ECO:0000256" key="6">
    <source>
        <dbReference type="ARBA" id="ARBA00022842"/>
    </source>
</evidence>
<keyword evidence="2 12" id="KW-0812">Transmembrane</keyword>
<reference evidence="14 15" key="1">
    <citation type="submission" date="2018-11" db="EMBL/GenBank/DDBJ databases">
        <authorList>
            <consortium name="Pathogen Informatics"/>
        </authorList>
    </citation>
    <scope>NUCLEOTIDE SEQUENCE [LARGE SCALE GENOMIC DNA]</scope>
</reference>
<evidence type="ECO:0000256" key="11">
    <source>
        <dbReference type="PROSITE-ProRule" id="PRU01052"/>
    </source>
</evidence>
<dbReference type="SUPFAM" id="SSF52540">
    <property type="entry name" value="P-loop containing nucleoside triphosphate hydrolases"/>
    <property type="match status" value="1"/>
</dbReference>
<keyword evidence="15" id="KW-1185">Reference proteome</keyword>
<dbReference type="InterPro" id="IPR030386">
    <property type="entry name" value="G_GB1_RHD3_dom"/>
</dbReference>
<dbReference type="AlphaFoldDB" id="A0A183GMZ4"/>
<evidence type="ECO:0000256" key="4">
    <source>
        <dbReference type="ARBA" id="ARBA00022801"/>
    </source>
</evidence>
<keyword evidence="8" id="KW-0342">GTP-binding</keyword>
<evidence type="ECO:0000256" key="2">
    <source>
        <dbReference type="ARBA" id="ARBA00022692"/>
    </source>
</evidence>
<name>A0A183GMZ4_HELPZ</name>
<sequence length="460" mass="52637">MMSRGPHPVRIVEVVEDVDHSFELNVAALESILLDPKVADKKVAVIGVAGAYRMGKSFLLNFFLRYLQWRADGSGHVSPNALKGFSWRGGSKRDTNGILIWSEPFIMKDKNGEEIAVILMDTQGTFDSQSTVKDCATIFIYNLLHNIQEDHLQHLQMFTEYGRLAMEDSDCKPFQSLQFLVRDWSFPYEAEFGYQGGQRILDERLQVSAKQHPELQQLRMHIRSCFENISCFLIVRFRSDIEPEFQQQLRVMVPRILDSCNLAMKEINGHKVTCRELVEYFKAYMKIFQGQDLPEPKSMLMATAEANNLAAVASARALYQREMEEICGGDTPYMSTNELLEQHQLCKNDAIREFRNTRKMGGVEYSVQFLERLEDEIENYESYLKMNNGKNLFKSMRTPAVLVSLMIADYICQEFCQMVGLDFLAGLFSSILVIVIGALTVWAYARYSGTLREASGWVSV</sequence>
<accession>A0A3P8CSL6</accession>
<dbReference type="InterPro" id="IPR015894">
    <property type="entry name" value="Guanylate-bd_N"/>
</dbReference>
<keyword evidence="3" id="KW-0547">Nucleotide-binding</keyword>
<keyword evidence="9 12" id="KW-0472">Membrane</keyword>
<dbReference type="FunFam" id="1.20.58.420:FF:000001">
    <property type="entry name" value="Atlastin-1 isoform 1"/>
    <property type="match status" value="1"/>
</dbReference>
<dbReference type="Gene3D" id="1.20.58.420">
    <property type="entry name" value="AHSP"/>
    <property type="match status" value="1"/>
</dbReference>
<comment type="catalytic activity">
    <reaction evidence="10">
        <text>GTP + H2O = GDP + phosphate + H(+)</text>
        <dbReference type="Rhea" id="RHEA:19669"/>
        <dbReference type="ChEBI" id="CHEBI:15377"/>
        <dbReference type="ChEBI" id="CHEBI:15378"/>
        <dbReference type="ChEBI" id="CHEBI:37565"/>
        <dbReference type="ChEBI" id="CHEBI:43474"/>
        <dbReference type="ChEBI" id="CHEBI:58189"/>
    </reaction>
    <physiologicalReaction direction="left-to-right" evidence="10">
        <dbReference type="Rhea" id="RHEA:19670"/>
    </physiologicalReaction>
</comment>
<dbReference type="OrthoDB" id="7788754at2759"/>
<dbReference type="InterPro" id="IPR036543">
    <property type="entry name" value="Guanylate-bd_C_sf"/>
</dbReference>
<evidence type="ECO:0000256" key="3">
    <source>
        <dbReference type="ARBA" id="ARBA00022741"/>
    </source>
</evidence>
<keyword evidence="7 12" id="KW-1133">Transmembrane helix</keyword>
<evidence type="ECO:0000313" key="14">
    <source>
        <dbReference type="EMBL" id="VDP42657.1"/>
    </source>
</evidence>
<dbReference type="Pfam" id="PF02263">
    <property type="entry name" value="GBP"/>
    <property type="match status" value="1"/>
</dbReference>
<evidence type="ECO:0000256" key="8">
    <source>
        <dbReference type="ARBA" id="ARBA00023134"/>
    </source>
</evidence>
<dbReference type="PANTHER" id="PTHR10751">
    <property type="entry name" value="GUANYLATE BINDING PROTEIN"/>
    <property type="match status" value="1"/>
</dbReference>
<evidence type="ECO:0000313" key="16">
    <source>
        <dbReference type="WBParaSite" id="HPBE_0002406401-mRNA-1"/>
    </source>
</evidence>
<dbReference type="SUPFAM" id="SSF48340">
    <property type="entry name" value="Interferon-induced guanylate-binding protein 1 (GBP1), C-terminal domain"/>
    <property type="match status" value="1"/>
</dbReference>
<evidence type="ECO:0000259" key="13">
    <source>
        <dbReference type="PROSITE" id="PS51715"/>
    </source>
</evidence>
<dbReference type="GO" id="GO:0003924">
    <property type="term" value="F:GTPase activity"/>
    <property type="evidence" value="ECO:0007669"/>
    <property type="project" value="InterPro"/>
</dbReference>
<dbReference type="InterPro" id="IPR027417">
    <property type="entry name" value="P-loop_NTPase"/>
</dbReference>
<comment type="similarity">
    <text evidence="11">Belongs to the TRAFAC class dynamin-like GTPase superfamily. GB1/RHD3 GTPase family.</text>
</comment>
<evidence type="ECO:0000256" key="5">
    <source>
        <dbReference type="ARBA" id="ARBA00022824"/>
    </source>
</evidence>
<keyword evidence="6" id="KW-0460">Magnesium</keyword>
<dbReference type="GO" id="GO:0005789">
    <property type="term" value="C:endoplasmic reticulum membrane"/>
    <property type="evidence" value="ECO:0007669"/>
    <property type="project" value="UniProtKB-SubCell"/>
</dbReference>
<evidence type="ECO:0000256" key="1">
    <source>
        <dbReference type="ARBA" id="ARBA00004477"/>
    </source>
</evidence>
<feature type="domain" description="GB1/RHD3-type G" evidence="13">
    <location>
        <begin position="40"/>
        <end position="267"/>
    </location>
</feature>
<comment type="subcellular location">
    <subcellularLocation>
        <location evidence="1">Endoplasmic reticulum membrane</location>
        <topology evidence="1">Multi-pass membrane protein</topology>
    </subcellularLocation>
</comment>
<dbReference type="InterPro" id="IPR003191">
    <property type="entry name" value="Guanylate-bd/ATL_C"/>
</dbReference>
<dbReference type="WBParaSite" id="HPBE_0002406401-mRNA-1">
    <property type="protein sequence ID" value="HPBE_0002406401-mRNA-1"/>
    <property type="gene ID" value="HPBE_0002406401"/>
</dbReference>
<reference evidence="16" key="2">
    <citation type="submission" date="2019-09" db="UniProtKB">
        <authorList>
            <consortium name="WormBaseParasite"/>
        </authorList>
    </citation>
    <scope>IDENTIFICATION</scope>
</reference>
<evidence type="ECO:0000313" key="15">
    <source>
        <dbReference type="Proteomes" id="UP000050761"/>
    </source>
</evidence>
<dbReference type="Pfam" id="PF02841">
    <property type="entry name" value="GBP_C"/>
    <property type="match status" value="1"/>
</dbReference>
<gene>
    <name evidence="14" type="ORF">HPBE_LOCUS24063</name>
</gene>
<keyword evidence="4" id="KW-0378">Hydrolase</keyword>
<evidence type="ECO:0000256" key="7">
    <source>
        <dbReference type="ARBA" id="ARBA00022989"/>
    </source>
</evidence>
<keyword evidence="5" id="KW-0256">Endoplasmic reticulum</keyword>
<evidence type="ECO:0000256" key="12">
    <source>
        <dbReference type="SAM" id="Phobius"/>
    </source>
</evidence>
<dbReference type="CDD" id="cd01851">
    <property type="entry name" value="GBP"/>
    <property type="match status" value="1"/>
</dbReference>
<protein>
    <submittedName>
        <fullName evidence="16">GB1/RHD3-type G domain-containing protein</fullName>
    </submittedName>
</protein>